<sequence>MTTTAPATEEHLTVLDFLGDEGRAHLTADAITAALVATDRDATGTTGVERLSTTARGAAYRQVGAAAARLLDFDLVDGVVAGWLKYKALLDAGRRTLGSTSREVVELASHRVTSTYKPVVDVYIDDVRVGSVEFQLSLVFQITGCAADVADGDLVAVEGGDVTVTGTLAVRGKTLATKSRKLDAHLALNLRRPVHLTPRPS</sequence>
<evidence type="ECO:0000313" key="1">
    <source>
        <dbReference type="EMBL" id="MFC4828812.1"/>
    </source>
</evidence>
<dbReference type="EMBL" id="JBHSJC010000001">
    <property type="protein sequence ID" value="MFC4828812.1"/>
    <property type="molecule type" value="Genomic_DNA"/>
</dbReference>
<protein>
    <recommendedName>
        <fullName evidence="3">DUF1707 domain-containing protein</fullName>
    </recommendedName>
</protein>
<name>A0ABV9R6A9_9MICO</name>
<organism evidence="1 2">
    <name type="scientific">Agromyces aurantiacus</name>
    <dbReference type="NCBI Taxonomy" id="165814"/>
    <lineage>
        <taxon>Bacteria</taxon>
        <taxon>Bacillati</taxon>
        <taxon>Actinomycetota</taxon>
        <taxon>Actinomycetes</taxon>
        <taxon>Micrococcales</taxon>
        <taxon>Microbacteriaceae</taxon>
        <taxon>Agromyces</taxon>
    </lineage>
</organism>
<reference evidence="2" key="1">
    <citation type="journal article" date="2019" name="Int. J. Syst. Evol. Microbiol.">
        <title>The Global Catalogue of Microorganisms (GCM) 10K type strain sequencing project: providing services to taxonomists for standard genome sequencing and annotation.</title>
        <authorList>
            <consortium name="The Broad Institute Genomics Platform"/>
            <consortium name="The Broad Institute Genome Sequencing Center for Infectious Disease"/>
            <person name="Wu L."/>
            <person name="Ma J."/>
        </authorList>
    </citation>
    <scope>NUCLEOTIDE SEQUENCE [LARGE SCALE GENOMIC DNA]</scope>
    <source>
        <strain evidence="2">CGMCC 1.12192</strain>
    </source>
</reference>
<comment type="caution">
    <text evidence="1">The sequence shown here is derived from an EMBL/GenBank/DDBJ whole genome shotgun (WGS) entry which is preliminary data.</text>
</comment>
<evidence type="ECO:0008006" key="3">
    <source>
        <dbReference type="Google" id="ProtNLM"/>
    </source>
</evidence>
<accession>A0ABV9R6A9</accession>
<dbReference type="RefSeq" id="WP_204392032.1">
    <property type="nucleotide sequence ID" value="NZ_JAFBBW010000001.1"/>
</dbReference>
<proteinExistence type="predicted"/>
<dbReference type="Proteomes" id="UP001595960">
    <property type="component" value="Unassembled WGS sequence"/>
</dbReference>
<keyword evidence="2" id="KW-1185">Reference proteome</keyword>
<gene>
    <name evidence="1" type="ORF">ACFPER_08445</name>
</gene>
<evidence type="ECO:0000313" key="2">
    <source>
        <dbReference type="Proteomes" id="UP001595960"/>
    </source>
</evidence>